<organism evidence="1 2">
    <name type="scientific">Pseudaminobacter soli</name>
    <name type="common">ex Zhang et al. 2022</name>
    <dbReference type="NCBI Taxonomy" id="2831468"/>
    <lineage>
        <taxon>Bacteria</taxon>
        <taxon>Pseudomonadati</taxon>
        <taxon>Pseudomonadota</taxon>
        <taxon>Alphaproteobacteria</taxon>
        <taxon>Hyphomicrobiales</taxon>
        <taxon>Phyllobacteriaceae</taxon>
        <taxon>Pseudaminobacter</taxon>
    </lineage>
</organism>
<dbReference type="RefSeq" id="WP_188254421.1">
    <property type="nucleotide sequence ID" value="NZ_JABVCF010000004.1"/>
</dbReference>
<keyword evidence="2" id="KW-1185">Reference proteome</keyword>
<protein>
    <submittedName>
        <fullName evidence="1">Uncharacterized protein</fullName>
    </submittedName>
</protein>
<accession>A0A942I2T4</accession>
<proteinExistence type="predicted"/>
<reference evidence="1" key="1">
    <citation type="submission" date="2021-04" db="EMBL/GenBank/DDBJ databases">
        <title>Pseudaminobacter soli sp. nov., isolated from paddy soil contaminated by heavy metals.</title>
        <authorList>
            <person name="Zhang K."/>
        </authorList>
    </citation>
    <scope>NUCLEOTIDE SEQUENCE</scope>
    <source>
        <strain evidence="1">19-2017</strain>
    </source>
</reference>
<comment type="caution">
    <text evidence="1">The sequence shown here is derived from an EMBL/GenBank/DDBJ whole genome shotgun (WGS) entry which is preliminary data.</text>
</comment>
<sequence length="108" mass="11710">MSFFRGSFSSIGEALKTISLAIAVLGAMLSGISYVYGTLSAQSAMASDLSKLNERVMVMEEAGKDAKLWMYRVEQTEIGVSAANQKLDRVESALQDLRVVIEGKRASK</sequence>
<evidence type="ECO:0000313" key="1">
    <source>
        <dbReference type="EMBL" id="MBS3648859.1"/>
    </source>
</evidence>
<dbReference type="Proteomes" id="UP000680348">
    <property type="component" value="Unassembled WGS sequence"/>
</dbReference>
<dbReference type="AlphaFoldDB" id="A0A942I2T4"/>
<name>A0A942I2T4_9HYPH</name>
<dbReference type="EMBL" id="JAGWCR010000004">
    <property type="protein sequence ID" value="MBS3648859.1"/>
    <property type="molecule type" value="Genomic_DNA"/>
</dbReference>
<gene>
    <name evidence="1" type="ORF">KEU06_09595</name>
</gene>
<evidence type="ECO:0000313" key="2">
    <source>
        <dbReference type="Proteomes" id="UP000680348"/>
    </source>
</evidence>